<dbReference type="EMBL" id="QJKJ01007408">
    <property type="protein sequence ID" value="RDX83255.1"/>
    <property type="molecule type" value="Genomic_DNA"/>
</dbReference>
<dbReference type="AlphaFoldDB" id="A0A371FY46"/>
<dbReference type="Proteomes" id="UP000257109">
    <property type="component" value="Unassembled WGS sequence"/>
</dbReference>
<gene>
    <name evidence="1" type="primary">NOL</name>
    <name evidence="1" type="ORF">CR513_35848</name>
</gene>
<comment type="caution">
    <text evidence="1">The sequence shown here is derived from an EMBL/GenBank/DDBJ whole genome shotgun (WGS) entry which is preliminary data.</text>
</comment>
<dbReference type="InterPro" id="IPR036291">
    <property type="entry name" value="NAD(P)-bd_dom_sf"/>
</dbReference>
<keyword evidence="2" id="KW-1185">Reference proteome</keyword>
<dbReference type="InterPro" id="IPR052625">
    <property type="entry name" value="Chl_b_Red"/>
</dbReference>
<evidence type="ECO:0000313" key="2">
    <source>
        <dbReference type="Proteomes" id="UP000257109"/>
    </source>
</evidence>
<dbReference type="InterPro" id="IPR002347">
    <property type="entry name" value="SDR_fam"/>
</dbReference>
<dbReference type="PANTHER" id="PTHR24314:SF15">
    <property type="entry name" value="CHLOROPHYLL(IDE) B REDUCTASE NOL, CHLOROPLASTIC"/>
    <property type="match status" value="1"/>
</dbReference>
<feature type="non-terminal residue" evidence="1">
    <location>
        <position position="1"/>
    </location>
</feature>
<dbReference type="GO" id="GO:0034256">
    <property type="term" value="F:chlorophyll(ide) b reductase activity"/>
    <property type="evidence" value="ECO:0007669"/>
    <property type="project" value="TreeGrafter"/>
</dbReference>
<organism evidence="1 2">
    <name type="scientific">Mucuna pruriens</name>
    <name type="common">Velvet bean</name>
    <name type="synonym">Dolichos pruriens</name>
    <dbReference type="NCBI Taxonomy" id="157652"/>
    <lineage>
        <taxon>Eukaryota</taxon>
        <taxon>Viridiplantae</taxon>
        <taxon>Streptophyta</taxon>
        <taxon>Embryophyta</taxon>
        <taxon>Tracheophyta</taxon>
        <taxon>Spermatophyta</taxon>
        <taxon>Magnoliopsida</taxon>
        <taxon>eudicotyledons</taxon>
        <taxon>Gunneridae</taxon>
        <taxon>Pentapetalae</taxon>
        <taxon>rosids</taxon>
        <taxon>fabids</taxon>
        <taxon>Fabales</taxon>
        <taxon>Fabaceae</taxon>
        <taxon>Papilionoideae</taxon>
        <taxon>50 kb inversion clade</taxon>
        <taxon>NPAAA clade</taxon>
        <taxon>indigoferoid/millettioid clade</taxon>
        <taxon>Phaseoleae</taxon>
        <taxon>Mucuna</taxon>
    </lineage>
</organism>
<dbReference type="GO" id="GO:0010304">
    <property type="term" value="P:PSII associated light-harvesting complex II catabolic process"/>
    <property type="evidence" value="ECO:0007669"/>
    <property type="project" value="TreeGrafter"/>
</dbReference>
<proteinExistence type="predicted"/>
<name>A0A371FY46_MUCPR</name>
<dbReference type="GO" id="GO:0015996">
    <property type="term" value="P:chlorophyll catabolic process"/>
    <property type="evidence" value="ECO:0007669"/>
    <property type="project" value="TreeGrafter"/>
</dbReference>
<dbReference type="STRING" id="157652.A0A371FY46"/>
<dbReference type="SUPFAM" id="SSF51735">
    <property type="entry name" value="NAD(P)-binding Rossmann-fold domains"/>
    <property type="match status" value="1"/>
</dbReference>
<reference evidence="1" key="1">
    <citation type="submission" date="2018-05" db="EMBL/GenBank/DDBJ databases">
        <title>Draft genome of Mucuna pruriens seed.</title>
        <authorList>
            <person name="Nnadi N.E."/>
            <person name="Vos R."/>
            <person name="Hasami M.H."/>
            <person name="Devisetty U.K."/>
            <person name="Aguiy J.C."/>
        </authorList>
    </citation>
    <scope>NUCLEOTIDE SEQUENCE [LARGE SCALE GENOMIC DNA]</scope>
    <source>
        <strain evidence="1">JCA_2017</strain>
    </source>
</reference>
<dbReference type="CDD" id="cd05233">
    <property type="entry name" value="SDR_c"/>
    <property type="match status" value="1"/>
</dbReference>
<evidence type="ECO:0000313" key="1">
    <source>
        <dbReference type="EMBL" id="RDX83255.1"/>
    </source>
</evidence>
<protein>
    <submittedName>
        <fullName evidence="1">Chlorophyll(Ide) b reductase NOL, chloroplastic</fullName>
    </submittedName>
</protein>
<dbReference type="PANTHER" id="PTHR24314">
    <property type="entry name" value="NON-SPECIFIC LIPID TRANSFER PROTEIN-RELATED"/>
    <property type="match status" value="1"/>
</dbReference>
<dbReference type="Pfam" id="PF00106">
    <property type="entry name" value="adh_short"/>
    <property type="match status" value="1"/>
</dbReference>
<sequence length="191" mass="21254">MAATLSFHFPYPTLSTHTRISLTSLSQIKPCTVVSRQNVCISNNTLCAFRNSISPTFLAAASRNTQPMLPPYNVLITGSTKGIGYALVKEFLKAGDNVVICSRSDERVEAAVQSLRAEFGKQHVWGTKCDVRNADDVKNLVSFAQEKLKYIDIWIFYCSQDLWDIVEEGFIAPADTSILTATQKKKLNENK</sequence>
<accession>A0A371FY46</accession>
<dbReference type="Gene3D" id="3.40.50.720">
    <property type="entry name" value="NAD(P)-binding Rossmann-like Domain"/>
    <property type="match status" value="1"/>
</dbReference>
<dbReference type="OrthoDB" id="3592703at2759"/>